<dbReference type="GO" id="GO:0006635">
    <property type="term" value="P:fatty acid beta-oxidation"/>
    <property type="evidence" value="ECO:0007669"/>
    <property type="project" value="TreeGrafter"/>
</dbReference>
<keyword evidence="3 6" id="KW-0012">Acyltransferase</keyword>
<dbReference type="Pfam" id="PF00755">
    <property type="entry name" value="Carn_acyltransf"/>
    <property type="match status" value="1"/>
</dbReference>
<evidence type="ECO:0000313" key="6">
    <source>
        <dbReference type="EMBL" id="NKE09599.1"/>
    </source>
</evidence>
<gene>
    <name evidence="6" type="ORF">GTW58_06525</name>
</gene>
<sequence>MVSKFLPVPPLSDTLKRLGSTVEPVVEAETAAEFPGVVDRFGASPGAQLQARLEAFAEEQARHGASYLSDAWTQSYLDTRTPLPLTTSVSFQLAGFPSAVGLERAADFLHRAATIHLLQRRGETPVEVDPRGTTLDMDQWEILSGGVRHPQAGRDEARRPSDSPSRACIGVLFHGRLFLAPVADDDGRILPSATIRDVVSGIIDRATDPESSPFEDAVPATVAGFTGLSYLGSEVAGPMLEELLGSPENAEVYAHLTDMLFVLHVLDDAEDSHGAMVQTEDGAPQGDLDRLRNLAFEPGHAWAYKPITYELSLTSDWLAIHFEHSAADGATVRAAVARMQELDLADEDSSPEQADVQEPRELVWSMTDDFRGRLEAHVAEYREASAPYGVLSTFAPRTDLTRLGLRVSDDAVAQLLMTYAQLATYGRVRSVYESVDMREFQAGRTECLRPLTPQAVTFARALLENSATLDQFRDVLDAHRDWIKACKRGAGVDRHLFGLRMMAEQTGEDLAFLESPGLQALGKDFLSTTSLGESQPIDRYAFAPSLPHGLGIGYIKYDDGFEYVINHRADHAERVAEFAHNLVVAGQALCDWAAQFD</sequence>
<evidence type="ECO:0000259" key="5">
    <source>
        <dbReference type="Pfam" id="PF00755"/>
    </source>
</evidence>
<dbReference type="EMBL" id="JAAVUN010000010">
    <property type="protein sequence ID" value="NKE09599.1"/>
    <property type="molecule type" value="Genomic_DNA"/>
</dbReference>
<dbReference type="GO" id="GO:0004095">
    <property type="term" value="F:carnitine O-palmitoyltransferase activity"/>
    <property type="evidence" value="ECO:0007669"/>
    <property type="project" value="TreeGrafter"/>
</dbReference>
<dbReference type="PANTHER" id="PTHR22589">
    <property type="entry name" value="CARNITINE O-ACYLTRANSFERASE"/>
    <property type="match status" value="1"/>
</dbReference>
<feature type="active site" description="Proton acceptor" evidence="4">
    <location>
        <position position="324"/>
    </location>
</feature>
<evidence type="ECO:0000256" key="3">
    <source>
        <dbReference type="ARBA" id="ARBA00023315"/>
    </source>
</evidence>
<dbReference type="PANTHER" id="PTHR22589:SF16">
    <property type="entry name" value="CARNITINE O-PALMITOYLTRANSFERASE 2, MITOCHONDRIAL"/>
    <property type="match status" value="1"/>
</dbReference>
<dbReference type="InterPro" id="IPR023213">
    <property type="entry name" value="CAT-like_dom_sf"/>
</dbReference>
<accession>A0A846TRZ3</accession>
<feature type="domain" description="Choline/carnitine acyltransferase" evidence="5">
    <location>
        <begin position="6"/>
        <end position="582"/>
    </location>
</feature>
<proteinExistence type="inferred from homology"/>
<evidence type="ECO:0000313" key="7">
    <source>
        <dbReference type="Proteomes" id="UP000521379"/>
    </source>
</evidence>
<keyword evidence="7" id="KW-1185">Reference proteome</keyword>
<comment type="caution">
    <text evidence="6">The sequence shown here is derived from an EMBL/GenBank/DDBJ whole genome shotgun (WGS) entry which is preliminary data.</text>
</comment>
<evidence type="ECO:0000256" key="1">
    <source>
        <dbReference type="ARBA" id="ARBA00005232"/>
    </source>
</evidence>
<dbReference type="SUPFAM" id="SSF52777">
    <property type="entry name" value="CoA-dependent acyltransferases"/>
    <property type="match status" value="2"/>
</dbReference>
<dbReference type="InterPro" id="IPR000542">
    <property type="entry name" value="Carn_acyl_trans"/>
</dbReference>
<dbReference type="Proteomes" id="UP000521379">
    <property type="component" value="Unassembled WGS sequence"/>
</dbReference>
<dbReference type="Gene3D" id="3.30.559.10">
    <property type="entry name" value="Chloramphenicol acetyltransferase-like domain"/>
    <property type="match status" value="1"/>
</dbReference>
<evidence type="ECO:0000256" key="4">
    <source>
        <dbReference type="PIRSR" id="PIRSR600542-1"/>
    </source>
</evidence>
<evidence type="ECO:0000256" key="2">
    <source>
        <dbReference type="ARBA" id="ARBA00022679"/>
    </source>
</evidence>
<dbReference type="InterPro" id="IPR039551">
    <property type="entry name" value="Cho/carn_acyl_trans"/>
</dbReference>
<keyword evidence="2 6" id="KW-0808">Transferase</keyword>
<dbReference type="AlphaFoldDB" id="A0A846TRZ3"/>
<reference evidence="6 7" key="1">
    <citation type="submission" date="2020-02" db="EMBL/GenBank/DDBJ databases">
        <authorList>
            <person name="Sun Q."/>
        </authorList>
    </citation>
    <scope>NUCLEOTIDE SEQUENCE [LARGE SCALE GENOMIC DNA]</scope>
    <source>
        <strain evidence="6 7">YIM 13062</strain>
    </source>
</reference>
<organism evidence="6 7">
    <name type="scientific">Kocuria subflava</name>
    <dbReference type="NCBI Taxonomy" id="1736139"/>
    <lineage>
        <taxon>Bacteria</taxon>
        <taxon>Bacillati</taxon>
        <taxon>Actinomycetota</taxon>
        <taxon>Actinomycetes</taxon>
        <taxon>Micrococcales</taxon>
        <taxon>Micrococcaceae</taxon>
        <taxon>Kocuria</taxon>
    </lineage>
</organism>
<dbReference type="Gene3D" id="3.30.559.70">
    <property type="entry name" value="Choline/Carnitine o-acyltransferase, domain 2"/>
    <property type="match status" value="1"/>
</dbReference>
<protein>
    <submittedName>
        <fullName evidence="6">Choline/carnitine O-acyltransferase</fullName>
    </submittedName>
</protein>
<name>A0A846TRZ3_9MICC</name>
<dbReference type="InterPro" id="IPR042231">
    <property type="entry name" value="Cho/carn_acyl_trans_2"/>
</dbReference>
<comment type="similarity">
    <text evidence="1">Belongs to the carnitine/choline acetyltransferase family.</text>
</comment>